<dbReference type="InterPro" id="IPR041616">
    <property type="entry name" value="PheRS_beta_core"/>
</dbReference>
<evidence type="ECO:0000259" key="17">
    <source>
        <dbReference type="PROSITE" id="PS50886"/>
    </source>
</evidence>
<dbReference type="CDD" id="cd02796">
    <property type="entry name" value="tRNA_bind_bactPheRS"/>
    <property type="match status" value="1"/>
</dbReference>
<dbReference type="Pfam" id="PF03484">
    <property type="entry name" value="B5"/>
    <property type="match status" value="1"/>
</dbReference>
<protein>
    <recommendedName>
        <fullName evidence="15">Phenylalanine--tRNA ligase beta subunit</fullName>
        <ecNumber evidence="15">6.1.1.20</ecNumber>
    </recommendedName>
    <alternativeName>
        <fullName evidence="15">Phenylalanyl-tRNA synthetase beta subunit</fullName>
        <shortName evidence="15">PheRS</shortName>
    </alternativeName>
</protein>
<dbReference type="NCBIfam" id="NF045760">
    <property type="entry name" value="YtpR"/>
    <property type="match status" value="1"/>
</dbReference>
<keyword evidence="11 16" id="KW-0694">RNA-binding</keyword>
<dbReference type="Gene3D" id="3.30.70.380">
    <property type="entry name" value="Ferrodoxin-fold anticodon-binding domain"/>
    <property type="match status" value="1"/>
</dbReference>
<evidence type="ECO:0000256" key="9">
    <source>
        <dbReference type="ARBA" id="ARBA00022840"/>
    </source>
</evidence>
<comment type="subcellular location">
    <subcellularLocation>
        <location evidence="1 15">Cytoplasm</location>
    </subcellularLocation>
</comment>
<comment type="catalytic activity">
    <reaction evidence="14 15">
        <text>tRNA(Phe) + L-phenylalanine + ATP = L-phenylalanyl-tRNA(Phe) + AMP + diphosphate + H(+)</text>
        <dbReference type="Rhea" id="RHEA:19413"/>
        <dbReference type="Rhea" id="RHEA-COMP:9668"/>
        <dbReference type="Rhea" id="RHEA-COMP:9699"/>
        <dbReference type="ChEBI" id="CHEBI:15378"/>
        <dbReference type="ChEBI" id="CHEBI:30616"/>
        <dbReference type="ChEBI" id="CHEBI:33019"/>
        <dbReference type="ChEBI" id="CHEBI:58095"/>
        <dbReference type="ChEBI" id="CHEBI:78442"/>
        <dbReference type="ChEBI" id="CHEBI:78531"/>
        <dbReference type="ChEBI" id="CHEBI:456215"/>
        <dbReference type="EC" id="6.1.1.20"/>
    </reaction>
</comment>
<dbReference type="InterPro" id="IPR005121">
    <property type="entry name" value="Fdx_antiC-bd"/>
</dbReference>
<evidence type="ECO:0000256" key="16">
    <source>
        <dbReference type="PROSITE-ProRule" id="PRU00209"/>
    </source>
</evidence>
<evidence type="ECO:0000256" key="3">
    <source>
        <dbReference type="ARBA" id="ARBA00011209"/>
    </source>
</evidence>
<keyword evidence="9 15" id="KW-0067">ATP-binding</keyword>
<evidence type="ECO:0000256" key="6">
    <source>
        <dbReference type="ARBA" id="ARBA00022598"/>
    </source>
</evidence>
<comment type="cofactor">
    <cofactor evidence="15">
        <name>Mg(2+)</name>
        <dbReference type="ChEBI" id="CHEBI:18420"/>
    </cofactor>
    <text evidence="15">Binds 2 magnesium ions per tetramer.</text>
</comment>
<evidence type="ECO:0000256" key="8">
    <source>
        <dbReference type="ARBA" id="ARBA00022741"/>
    </source>
</evidence>
<dbReference type="SUPFAM" id="SSF54991">
    <property type="entry name" value="Anticodon-binding domain of PheRS"/>
    <property type="match status" value="1"/>
</dbReference>
<keyword evidence="7 15" id="KW-0479">Metal-binding</keyword>
<proteinExistence type="inferred from homology"/>
<evidence type="ECO:0000256" key="15">
    <source>
        <dbReference type="HAMAP-Rule" id="MF_00283"/>
    </source>
</evidence>
<dbReference type="Gene3D" id="3.30.930.10">
    <property type="entry name" value="Bira Bifunctional Protein, Domain 2"/>
    <property type="match status" value="1"/>
</dbReference>
<evidence type="ECO:0000256" key="14">
    <source>
        <dbReference type="ARBA" id="ARBA00049255"/>
    </source>
</evidence>
<feature type="domain" description="FDX-ACB" evidence="18">
    <location>
        <begin position="713"/>
        <end position="806"/>
    </location>
</feature>
<accession>A0ABV0ESC3</accession>
<evidence type="ECO:0000259" key="18">
    <source>
        <dbReference type="PROSITE" id="PS51447"/>
    </source>
</evidence>
<dbReference type="InterPro" id="IPR020825">
    <property type="entry name" value="Phe-tRNA_synthase-like_B3/B4"/>
</dbReference>
<dbReference type="InterPro" id="IPR004532">
    <property type="entry name" value="Phe-tRNA-ligase_IIc_bsu_bact"/>
</dbReference>
<evidence type="ECO:0000256" key="1">
    <source>
        <dbReference type="ARBA" id="ARBA00004496"/>
    </source>
</evidence>
<dbReference type="Gene3D" id="3.30.56.10">
    <property type="match status" value="2"/>
</dbReference>
<evidence type="ECO:0000313" key="20">
    <source>
        <dbReference type="EMBL" id="MEO1770424.1"/>
    </source>
</evidence>
<dbReference type="PROSITE" id="PS50886">
    <property type="entry name" value="TRBD"/>
    <property type="match status" value="1"/>
</dbReference>
<dbReference type="Proteomes" id="UP000664357">
    <property type="component" value="Unassembled WGS sequence"/>
</dbReference>
<keyword evidence="6 15" id="KW-0436">Ligase</keyword>
<evidence type="ECO:0000259" key="19">
    <source>
        <dbReference type="PROSITE" id="PS51483"/>
    </source>
</evidence>
<feature type="binding site" evidence="15">
    <location>
        <position position="471"/>
    </location>
    <ligand>
        <name>Mg(2+)</name>
        <dbReference type="ChEBI" id="CHEBI:18420"/>
        <note>shared with alpha subunit</note>
    </ligand>
</feature>
<keyword evidence="4 15" id="KW-0963">Cytoplasm</keyword>
<dbReference type="CDD" id="cd00769">
    <property type="entry name" value="PheRS_beta_core"/>
    <property type="match status" value="1"/>
</dbReference>
<keyword evidence="13 15" id="KW-0030">Aminoacyl-tRNA synthetase</keyword>
<evidence type="ECO:0000256" key="7">
    <source>
        <dbReference type="ARBA" id="ARBA00022723"/>
    </source>
</evidence>
<dbReference type="SMART" id="SM00896">
    <property type="entry name" value="FDX-ACB"/>
    <property type="match status" value="1"/>
</dbReference>
<dbReference type="InterPro" id="IPR009061">
    <property type="entry name" value="DNA-bd_dom_put_sf"/>
</dbReference>
<comment type="caution">
    <text evidence="20">The sequence shown here is derived from an EMBL/GenBank/DDBJ whole genome shotgun (WGS) entry which is preliminary data.</text>
</comment>
<feature type="domain" description="TRNA-binding" evidence="17">
    <location>
        <begin position="40"/>
        <end position="155"/>
    </location>
</feature>
<evidence type="ECO:0000256" key="12">
    <source>
        <dbReference type="ARBA" id="ARBA00022917"/>
    </source>
</evidence>
<dbReference type="Pfam" id="PF01588">
    <property type="entry name" value="tRNA_bind"/>
    <property type="match status" value="1"/>
</dbReference>
<dbReference type="InterPro" id="IPR045864">
    <property type="entry name" value="aa-tRNA-synth_II/BPL/LPL"/>
</dbReference>
<dbReference type="SMART" id="SM00874">
    <property type="entry name" value="B5"/>
    <property type="match status" value="1"/>
</dbReference>
<feature type="domain" description="B5" evidence="19">
    <location>
        <begin position="409"/>
        <end position="484"/>
    </location>
</feature>
<feature type="binding site" evidence="15">
    <location>
        <position position="472"/>
    </location>
    <ligand>
        <name>Mg(2+)</name>
        <dbReference type="ChEBI" id="CHEBI:18420"/>
        <note>shared with alpha subunit</note>
    </ligand>
</feature>
<evidence type="ECO:0000256" key="11">
    <source>
        <dbReference type="ARBA" id="ARBA00022884"/>
    </source>
</evidence>
<dbReference type="SUPFAM" id="SSF56037">
    <property type="entry name" value="PheT/TilS domain"/>
    <property type="match status" value="1"/>
</dbReference>
<dbReference type="PANTHER" id="PTHR10947:SF0">
    <property type="entry name" value="PHENYLALANINE--TRNA LIGASE BETA SUBUNIT"/>
    <property type="match status" value="1"/>
</dbReference>
<dbReference type="NCBIfam" id="TIGR00472">
    <property type="entry name" value="pheT_bact"/>
    <property type="match status" value="1"/>
</dbReference>
<evidence type="ECO:0000313" key="21">
    <source>
        <dbReference type="Proteomes" id="UP000664357"/>
    </source>
</evidence>
<reference evidence="20 21" key="2">
    <citation type="submission" date="2024-02" db="EMBL/GenBank/DDBJ databases">
        <title>The Genome Sequence of Enterococcus sp. DIV0159.</title>
        <authorList>
            <person name="Earl A."/>
            <person name="Manson A."/>
            <person name="Gilmore M."/>
            <person name="Sanders J."/>
            <person name="Shea T."/>
            <person name="Howe W."/>
            <person name="Livny J."/>
            <person name="Cuomo C."/>
            <person name="Neafsey D."/>
            <person name="Birren B."/>
        </authorList>
    </citation>
    <scope>NUCLEOTIDE SEQUENCE [LARGE SCALE GENOMIC DNA]</scope>
    <source>
        <strain evidence="20 21">665A</strain>
    </source>
</reference>
<feature type="binding site" evidence="15">
    <location>
        <position position="462"/>
    </location>
    <ligand>
        <name>Mg(2+)</name>
        <dbReference type="ChEBI" id="CHEBI:18420"/>
        <note>shared with alpha subunit</note>
    </ligand>
</feature>
<keyword evidence="5 16" id="KW-0820">tRNA-binding</keyword>
<dbReference type="InterPro" id="IPR045060">
    <property type="entry name" value="Phe-tRNA-ligase_IIc_bsu"/>
</dbReference>
<dbReference type="InterPro" id="IPR012340">
    <property type="entry name" value="NA-bd_OB-fold"/>
</dbReference>
<dbReference type="EMBL" id="JAFREL020000002">
    <property type="protein sequence ID" value="MEO1770424.1"/>
    <property type="molecule type" value="Genomic_DNA"/>
</dbReference>
<dbReference type="Pfam" id="PF03147">
    <property type="entry name" value="FDX-ACB"/>
    <property type="match status" value="1"/>
</dbReference>
<evidence type="ECO:0000256" key="2">
    <source>
        <dbReference type="ARBA" id="ARBA00008653"/>
    </source>
</evidence>
<dbReference type="EC" id="6.1.1.20" evidence="15"/>
<sequence length="806" mass="88486">MLVSYKWLNEYVDLKGITPQELSDRLSLTGIEVEGVEVPENGLKKIVVGDVKECIPHPDSDHLSICQVDIGEEELSQIVCGAPNVKAGIKVIVALPGSRIAGNVKIKKGKMRGQVSNGMICSLQELGYSDSVIPKEFADGIYYLPQDAVTGEPVFSYLDMDDAILDLSVTPNRADALSMRGVAYEIAAIYGKKAIFPEVELKEMAEKAADHIKVAVADEKDAPHYEIRIIENVKIGPSPQWLQNRLMNEGIRPISNVVDVTNYILLLFGQPLHAFDYSKLGSQEILVRRAKDQEVLTTLDGVERNLNPENIVITNGEIPVALAGVMGGLDSEITDTTTTVALESAMFDTVSIRRTSQAYNLRSESSARFEKGINQATISLAGDVAAAMIAELAGGAVLEGSVLGSKVDPENVAVTTNLENVNHFLGTSLTIADINAVFAALDFAYEEIDGNYTVSVPPRRWDITIEADLMEEIARIYGYNNIPSTLPSGQTVAGRLTDAQKNTRKVRSLLEASGLHEAISYALTTEEKAGQFTIRKSKFTRLDWPMSEERSVLRLNLVSGLLEDLSYNAARRNNDVAMYEIGRVFYQDNDPKKDLPLEEKHVAIALMGNFVDRTWAEKAELVNFYTAKGIVEELIDGLGLSEKVSYQASSAMPDMHPGQTAAIYLKDKVVGFVGQVHPKVTKNYELKSAFVAELNLDALLNVEKEPLVYSPVSKYPAVSRDIAILVEESISNAQISQVIRDSASRFLSDVRVFDVYQGDSIENGMKSMAYSLTFVNPEATLTDEEINQWMSKVAKGLEKELSAVIR</sequence>
<keyword evidence="10 15" id="KW-0460">Magnesium</keyword>
<reference evidence="20 21" key="1">
    <citation type="submission" date="2021-03" db="EMBL/GenBank/DDBJ databases">
        <authorList>
            <person name="Gilmore M.S."/>
            <person name="Schwartzman J."/>
            <person name="Van Tyne D."/>
            <person name="Martin M."/>
            <person name="Earl A.M."/>
            <person name="Manson A.L."/>
            <person name="Straub T."/>
            <person name="Salamzade R."/>
            <person name="Saavedra J."/>
            <person name="Lebreton F."/>
            <person name="Prichula J."/>
            <person name="Schaufler K."/>
            <person name="Gaca A."/>
            <person name="Sgardioli B."/>
            <person name="Wagenaar J."/>
            <person name="Strong T."/>
        </authorList>
    </citation>
    <scope>NUCLEOTIDE SEQUENCE [LARGE SCALE GENOMIC DNA]</scope>
    <source>
        <strain evidence="20 21">665A</strain>
    </source>
</reference>
<dbReference type="Pfam" id="PF17759">
    <property type="entry name" value="tRNA_synthFbeta"/>
    <property type="match status" value="1"/>
</dbReference>
<dbReference type="HAMAP" id="MF_00283">
    <property type="entry name" value="Phe_tRNA_synth_beta1"/>
    <property type="match status" value="1"/>
</dbReference>
<dbReference type="Gene3D" id="3.50.40.10">
    <property type="entry name" value="Phenylalanyl-trna Synthetase, Chain B, domain 3"/>
    <property type="match status" value="1"/>
</dbReference>
<evidence type="ECO:0000256" key="4">
    <source>
        <dbReference type="ARBA" id="ARBA00022490"/>
    </source>
</evidence>
<dbReference type="Pfam" id="PF03483">
    <property type="entry name" value="B3_4"/>
    <property type="match status" value="1"/>
</dbReference>
<keyword evidence="8 15" id="KW-0547">Nucleotide-binding</keyword>
<dbReference type="InterPro" id="IPR033714">
    <property type="entry name" value="tRNA_bind_bactPheRS"/>
</dbReference>
<dbReference type="InterPro" id="IPR005147">
    <property type="entry name" value="tRNA_synthase_B5-dom"/>
</dbReference>
<dbReference type="PANTHER" id="PTHR10947">
    <property type="entry name" value="PHENYLALANYL-TRNA SYNTHETASE BETA CHAIN AND LEUCINE-RICH REPEAT-CONTAINING PROTEIN 47"/>
    <property type="match status" value="1"/>
</dbReference>
<dbReference type="PROSITE" id="PS51447">
    <property type="entry name" value="FDX_ACB"/>
    <property type="match status" value="1"/>
</dbReference>
<organism evidence="20 21">
    <name type="scientific">Candidatus Enterococcus ferrettii</name>
    <dbReference type="NCBI Taxonomy" id="2815324"/>
    <lineage>
        <taxon>Bacteria</taxon>
        <taxon>Bacillati</taxon>
        <taxon>Bacillota</taxon>
        <taxon>Bacilli</taxon>
        <taxon>Lactobacillales</taxon>
        <taxon>Enterococcaceae</taxon>
        <taxon>Enterococcus</taxon>
    </lineage>
</organism>
<comment type="similarity">
    <text evidence="2 15">Belongs to the phenylalanyl-tRNA synthetase beta subunit family. Type 1 subfamily.</text>
</comment>
<evidence type="ECO:0000256" key="13">
    <source>
        <dbReference type="ARBA" id="ARBA00023146"/>
    </source>
</evidence>
<dbReference type="InterPro" id="IPR005146">
    <property type="entry name" value="B3/B4_tRNA-bd"/>
</dbReference>
<dbReference type="GO" id="GO:0016874">
    <property type="term" value="F:ligase activity"/>
    <property type="evidence" value="ECO:0007669"/>
    <property type="project" value="UniProtKB-KW"/>
</dbReference>
<dbReference type="SUPFAM" id="SSF55681">
    <property type="entry name" value="Class II aaRS and biotin synthetases"/>
    <property type="match status" value="1"/>
</dbReference>
<keyword evidence="21" id="KW-1185">Reference proteome</keyword>
<dbReference type="PROSITE" id="PS51483">
    <property type="entry name" value="B5"/>
    <property type="match status" value="1"/>
</dbReference>
<feature type="binding site" evidence="15">
    <location>
        <position position="468"/>
    </location>
    <ligand>
        <name>Mg(2+)</name>
        <dbReference type="ChEBI" id="CHEBI:18420"/>
        <note>shared with alpha subunit</note>
    </ligand>
</feature>
<keyword evidence="12 15" id="KW-0648">Protein biosynthesis</keyword>
<comment type="subunit">
    <text evidence="3 15">Tetramer of two alpha and two beta subunits.</text>
</comment>
<dbReference type="SMART" id="SM00873">
    <property type="entry name" value="B3_4"/>
    <property type="match status" value="1"/>
</dbReference>
<dbReference type="SUPFAM" id="SSF46955">
    <property type="entry name" value="Putative DNA-binding domain"/>
    <property type="match status" value="1"/>
</dbReference>
<dbReference type="RefSeq" id="WP_207703137.1">
    <property type="nucleotide sequence ID" value="NZ_JAFREL020000002.1"/>
</dbReference>
<evidence type="ECO:0000256" key="10">
    <source>
        <dbReference type="ARBA" id="ARBA00022842"/>
    </source>
</evidence>
<name>A0ABV0ESC3_9ENTE</name>
<dbReference type="InterPro" id="IPR002547">
    <property type="entry name" value="tRNA-bd_dom"/>
</dbReference>
<evidence type="ECO:0000256" key="5">
    <source>
        <dbReference type="ARBA" id="ARBA00022555"/>
    </source>
</evidence>
<dbReference type="InterPro" id="IPR036690">
    <property type="entry name" value="Fdx_antiC-bd_sf"/>
</dbReference>
<gene>
    <name evidence="15" type="primary">pheT</name>
    <name evidence="20" type="ORF">JZO67_002377</name>
</gene>
<dbReference type="SUPFAM" id="SSF50249">
    <property type="entry name" value="Nucleic acid-binding proteins"/>
    <property type="match status" value="1"/>
</dbReference>
<dbReference type="Gene3D" id="2.40.50.140">
    <property type="entry name" value="Nucleic acid-binding proteins"/>
    <property type="match status" value="1"/>
</dbReference>